<evidence type="ECO:0000256" key="1">
    <source>
        <dbReference type="SAM" id="Coils"/>
    </source>
</evidence>
<dbReference type="Proteomes" id="UP000232062">
    <property type="component" value="Unassembled WGS sequence"/>
</dbReference>
<protein>
    <submittedName>
        <fullName evidence="2">Plasmid SOS inhibition protein A</fullName>
    </submittedName>
</protein>
<keyword evidence="3" id="KW-1185">Reference proteome</keyword>
<reference evidence="2 3" key="1">
    <citation type="submission" date="2017-11" db="EMBL/GenBank/DDBJ databases">
        <title>The genome sequence of Pantoea rodasii DSM 26611.</title>
        <authorList>
            <person name="Gao J."/>
            <person name="Mao X."/>
            <person name="Sun J."/>
        </authorList>
    </citation>
    <scope>NUCLEOTIDE SEQUENCE [LARGE SCALE GENOMIC DNA]</scope>
    <source>
        <strain evidence="2 3">DSM 26611</strain>
    </source>
</reference>
<feature type="coiled-coil region" evidence="1">
    <location>
        <begin position="129"/>
        <end position="156"/>
    </location>
</feature>
<dbReference type="Pfam" id="PF06952">
    <property type="entry name" value="PsiA"/>
    <property type="match status" value="1"/>
</dbReference>
<dbReference type="OrthoDB" id="6481135at2"/>
<dbReference type="RefSeq" id="WP_100701664.1">
    <property type="nucleotide sequence ID" value="NZ_MLFP01000033.1"/>
</dbReference>
<gene>
    <name evidence="2" type="ORF">PRCB_10615</name>
</gene>
<sequence length="243" mass="28427">MNIIPRSLSLVPACPYTRAVSLAIADVEKRLQGSTQRGAHPYASAFLRHYCDTRTVTSDHLRRIVPEYSPRDRFSPAAVEYMTALDTLIASRGERCPSPLPQDTAPRLFPVTALRQRERLDKRSAHRVDRQISHERRQHEQKLRRYQQRLRQSAIELQFQTPLTVGTWYARQQEQEFFESDVFHLVIAWLPKFTSCRYLDPTWYREEPLWRLMLDIQAEVNGATEAALDADRLALPNRLMLKR</sequence>
<dbReference type="AlphaFoldDB" id="A0A2M9WD85"/>
<accession>A0A2M9WD85</accession>
<evidence type="ECO:0000313" key="2">
    <source>
        <dbReference type="EMBL" id="PJZ05487.1"/>
    </source>
</evidence>
<evidence type="ECO:0000313" key="3">
    <source>
        <dbReference type="Proteomes" id="UP000232062"/>
    </source>
</evidence>
<dbReference type="EMBL" id="PIQI01000015">
    <property type="protein sequence ID" value="PJZ05487.1"/>
    <property type="molecule type" value="Genomic_DNA"/>
</dbReference>
<dbReference type="STRING" id="1076549.HA45_22045"/>
<keyword evidence="1" id="KW-0175">Coiled coil</keyword>
<dbReference type="InterPro" id="IPR009713">
    <property type="entry name" value="Uncharacterised_PsiA"/>
</dbReference>
<comment type="caution">
    <text evidence="2">The sequence shown here is derived from an EMBL/GenBank/DDBJ whole genome shotgun (WGS) entry which is preliminary data.</text>
</comment>
<organism evidence="2 3">
    <name type="scientific">Pantoea rodasii</name>
    <dbReference type="NCBI Taxonomy" id="1076549"/>
    <lineage>
        <taxon>Bacteria</taxon>
        <taxon>Pseudomonadati</taxon>
        <taxon>Pseudomonadota</taxon>
        <taxon>Gammaproteobacteria</taxon>
        <taxon>Enterobacterales</taxon>
        <taxon>Erwiniaceae</taxon>
        <taxon>Pantoea</taxon>
    </lineage>
</organism>
<proteinExistence type="predicted"/>
<name>A0A2M9WD85_9GAMM</name>